<dbReference type="InterPro" id="IPR001199">
    <property type="entry name" value="Cyt_B5-like_heme/steroid-bd"/>
</dbReference>
<dbReference type="SUPFAM" id="SSF55856">
    <property type="entry name" value="Cytochrome b5-like heme/steroid binding domain"/>
    <property type="match status" value="1"/>
</dbReference>
<dbReference type="Proteomes" id="UP001054902">
    <property type="component" value="Unassembled WGS sequence"/>
</dbReference>
<evidence type="ECO:0000256" key="1">
    <source>
        <dbReference type="ARBA" id="ARBA00038357"/>
    </source>
</evidence>
<gene>
    <name evidence="5" type="ORF">CTEN210_00361</name>
</gene>
<evidence type="ECO:0000256" key="2">
    <source>
        <dbReference type="SAM" id="MobiDB-lite"/>
    </source>
</evidence>
<dbReference type="SMART" id="SM01117">
    <property type="entry name" value="Cyt-b5"/>
    <property type="match status" value="1"/>
</dbReference>
<dbReference type="EMBL" id="BLLK01000019">
    <property type="protein sequence ID" value="GFH43888.1"/>
    <property type="molecule type" value="Genomic_DNA"/>
</dbReference>
<dbReference type="InterPro" id="IPR050577">
    <property type="entry name" value="MAPR/NEUFC/NENF-like"/>
</dbReference>
<reference evidence="5 6" key="1">
    <citation type="journal article" date="2021" name="Sci. Rep.">
        <title>The genome of the diatom Chaetoceros tenuissimus carries an ancient integrated fragment of an extant virus.</title>
        <authorList>
            <person name="Hongo Y."/>
            <person name="Kimura K."/>
            <person name="Takaki Y."/>
            <person name="Yoshida Y."/>
            <person name="Baba S."/>
            <person name="Kobayashi G."/>
            <person name="Nagasaki K."/>
            <person name="Hano T."/>
            <person name="Tomaru Y."/>
        </authorList>
    </citation>
    <scope>NUCLEOTIDE SEQUENCE [LARGE SCALE GENOMIC DNA]</scope>
    <source>
        <strain evidence="5 6">NIES-3715</strain>
    </source>
</reference>
<evidence type="ECO:0000313" key="5">
    <source>
        <dbReference type="EMBL" id="GFH43888.1"/>
    </source>
</evidence>
<organism evidence="5 6">
    <name type="scientific">Chaetoceros tenuissimus</name>
    <dbReference type="NCBI Taxonomy" id="426638"/>
    <lineage>
        <taxon>Eukaryota</taxon>
        <taxon>Sar</taxon>
        <taxon>Stramenopiles</taxon>
        <taxon>Ochrophyta</taxon>
        <taxon>Bacillariophyta</taxon>
        <taxon>Coscinodiscophyceae</taxon>
        <taxon>Chaetocerotophycidae</taxon>
        <taxon>Chaetocerotales</taxon>
        <taxon>Chaetocerotaceae</taxon>
        <taxon>Chaetoceros</taxon>
    </lineage>
</organism>
<dbReference type="Gene3D" id="3.10.120.10">
    <property type="entry name" value="Cytochrome b5-like heme/steroid binding domain"/>
    <property type="match status" value="1"/>
</dbReference>
<feature type="domain" description="Cytochrome b5 heme-binding" evidence="4">
    <location>
        <begin position="91"/>
        <end position="199"/>
    </location>
</feature>
<comment type="caution">
    <text evidence="5">The sequence shown here is derived from an EMBL/GenBank/DDBJ whole genome shotgun (WGS) entry which is preliminary data.</text>
</comment>
<feature type="chain" id="PRO_5041970423" description="Cytochrome b5 heme-binding domain-containing protein" evidence="3">
    <location>
        <begin position="19"/>
        <end position="241"/>
    </location>
</feature>
<accession>A0AAD3CE09</accession>
<evidence type="ECO:0000256" key="3">
    <source>
        <dbReference type="SAM" id="SignalP"/>
    </source>
</evidence>
<comment type="similarity">
    <text evidence="1">Belongs to the cytochrome b5 family. MAPR subfamily.</text>
</comment>
<dbReference type="PANTHER" id="PTHR10281">
    <property type="entry name" value="MEMBRANE-ASSOCIATED PROGESTERONE RECEPTOR COMPONENT-RELATED"/>
    <property type="match status" value="1"/>
</dbReference>
<dbReference type="AlphaFoldDB" id="A0AAD3CE09"/>
<feature type="region of interest" description="Disordered" evidence="2">
    <location>
        <begin position="219"/>
        <end position="241"/>
    </location>
</feature>
<dbReference type="GO" id="GO:0016020">
    <property type="term" value="C:membrane"/>
    <property type="evidence" value="ECO:0007669"/>
    <property type="project" value="TreeGrafter"/>
</dbReference>
<keyword evidence="3" id="KW-0732">Signal</keyword>
<name>A0AAD3CE09_9STRA</name>
<feature type="compositionally biased region" description="Acidic residues" evidence="2">
    <location>
        <begin position="225"/>
        <end position="241"/>
    </location>
</feature>
<dbReference type="InterPro" id="IPR036400">
    <property type="entry name" value="Cyt_B5-like_heme/steroid_sf"/>
</dbReference>
<feature type="signal peptide" evidence="3">
    <location>
        <begin position="1"/>
        <end position="18"/>
    </location>
</feature>
<proteinExistence type="inferred from homology"/>
<protein>
    <recommendedName>
        <fullName evidence="4">Cytochrome b5 heme-binding domain-containing protein</fullName>
    </recommendedName>
</protein>
<dbReference type="Pfam" id="PF00173">
    <property type="entry name" value="Cyt-b5"/>
    <property type="match status" value="1"/>
</dbReference>
<sequence length="241" mass="27190">MKLLLSALSIAILSLIPAIHKNLNNYLMGFFRDISRVKARNRRMNGKGIISIKDVRNIILDKEQDPLQDVVDHILNTNITEEEHIQDLPIYTREELFELGNGENESGTILLSIFGRVYDVSQGKKYYGKDGKYHLFAGRDSTRALATGCLKESCLGSKVSSPDAGNYGIELNEKTTKEAKKWLSFFETHDKYSMVGYLADGDSLEELIDSLLEEETASLCKKNDEDNEERDGNLEETADLM</sequence>
<dbReference type="GO" id="GO:0012505">
    <property type="term" value="C:endomembrane system"/>
    <property type="evidence" value="ECO:0007669"/>
    <property type="project" value="TreeGrafter"/>
</dbReference>
<evidence type="ECO:0000259" key="4">
    <source>
        <dbReference type="SMART" id="SM01117"/>
    </source>
</evidence>
<dbReference type="PANTHER" id="PTHR10281:SF76">
    <property type="entry name" value="CALCUTTA CUP-RELATED"/>
    <property type="match status" value="1"/>
</dbReference>
<evidence type="ECO:0000313" key="6">
    <source>
        <dbReference type="Proteomes" id="UP001054902"/>
    </source>
</evidence>
<keyword evidence="6" id="KW-1185">Reference proteome</keyword>